<evidence type="ECO:0000256" key="7">
    <source>
        <dbReference type="SAM" id="Phobius"/>
    </source>
</evidence>
<evidence type="ECO:0000256" key="5">
    <source>
        <dbReference type="ARBA" id="ARBA00022989"/>
    </source>
</evidence>
<feature type="transmembrane region" description="Helical" evidence="7">
    <location>
        <begin position="30"/>
        <end position="48"/>
    </location>
</feature>
<feature type="transmembrane region" description="Helical" evidence="7">
    <location>
        <begin position="6"/>
        <end position="23"/>
    </location>
</feature>
<organism evidence="8 9">
    <name type="scientific">Pseudorhizobium flavum</name>
    <dbReference type="NCBI Taxonomy" id="1335061"/>
    <lineage>
        <taxon>Bacteria</taxon>
        <taxon>Pseudomonadati</taxon>
        <taxon>Pseudomonadota</taxon>
        <taxon>Alphaproteobacteria</taxon>
        <taxon>Hyphomicrobiales</taxon>
        <taxon>Rhizobiaceae</taxon>
        <taxon>Rhizobium/Agrobacterium group</taxon>
        <taxon>Pseudorhizobium</taxon>
    </lineage>
</organism>
<dbReference type="Proteomes" id="UP000535501">
    <property type="component" value="Unassembled WGS sequence"/>
</dbReference>
<comment type="caution">
    <text evidence="8">The sequence shown here is derived from an EMBL/GenBank/DDBJ whole genome shotgun (WGS) entry which is preliminary data.</text>
</comment>
<dbReference type="InterPro" id="IPR007341">
    <property type="entry name" value="Transgly_assoc"/>
</dbReference>
<protein>
    <submittedName>
        <fullName evidence="8">Putative membrane protein YeaQ/YmgE (Transglycosylase-associated protein family)</fullName>
    </submittedName>
</protein>
<dbReference type="Pfam" id="PF04226">
    <property type="entry name" value="Transgly_assoc"/>
    <property type="match status" value="1"/>
</dbReference>
<evidence type="ECO:0000256" key="4">
    <source>
        <dbReference type="ARBA" id="ARBA00022692"/>
    </source>
</evidence>
<keyword evidence="5 7" id="KW-1133">Transmembrane helix</keyword>
<reference evidence="8 9" key="1">
    <citation type="submission" date="2020-08" db="EMBL/GenBank/DDBJ databases">
        <title>Genomic Encyclopedia of Type Strains, Phase IV (KMG-IV): sequencing the most valuable type-strain genomes for metagenomic binning, comparative biology and taxonomic classification.</title>
        <authorList>
            <person name="Goeker M."/>
        </authorList>
    </citation>
    <scope>NUCLEOTIDE SEQUENCE [LARGE SCALE GENOMIC DNA]</scope>
    <source>
        <strain evidence="8 9">DSM 102134</strain>
    </source>
</reference>
<evidence type="ECO:0000256" key="1">
    <source>
        <dbReference type="ARBA" id="ARBA00004651"/>
    </source>
</evidence>
<gene>
    <name evidence="8" type="ORF">HNQ75_001365</name>
</gene>
<dbReference type="EMBL" id="JACHEJ010000002">
    <property type="protein sequence ID" value="MBB6179411.1"/>
    <property type="molecule type" value="Genomic_DNA"/>
</dbReference>
<proteinExistence type="inferred from homology"/>
<sequence>MEGVGWFGAIIIGGLAGWLAGKFMDLRYGLFMNIFIGIVGAIVANAVFEGADIHVADGWLGFLVTGFIGSCVLLFLAKIARR</sequence>
<dbReference type="AlphaFoldDB" id="A0A7W9YYJ9"/>
<evidence type="ECO:0000256" key="3">
    <source>
        <dbReference type="ARBA" id="ARBA00022475"/>
    </source>
</evidence>
<name>A0A7W9YYJ9_9HYPH</name>
<dbReference type="GO" id="GO:0005886">
    <property type="term" value="C:plasma membrane"/>
    <property type="evidence" value="ECO:0007669"/>
    <property type="project" value="UniProtKB-SubCell"/>
</dbReference>
<evidence type="ECO:0000256" key="2">
    <source>
        <dbReference type="ARBA" id="ARBA00011006"/>
    </source>
</evidence>
<keyword evidence="4 7" id="KW-0812">Transmembrane</keyword>
<accession>A0A7W9YYJ9</accession>
<evidence type="ECO:0000313" key="9">
    <source>
        <dbReference type="Proteomes" id="UP000535501"/>
    </source>
</evidence>
<dbReference type="PANTHER" id="PTHR33884">
    <property type="entry name" value="UPF0410 PROTEIN YMGE"/>
    <property type="match status" value="1"/>
</dbReference>
<keyword evidence="6 7" id="KW-0472">Membrane</keyword>
<dbReference type="RefSeq" id="WP_077547337.1">
    <property type="nucleotide sequence ID" value="NZ_JACHEJ010000002.1"/>
</dbReference>
<comment type="similarity">
    <text evidence="2">Belongs to the UPF0410 family.</text>
</comment>
<dbReference type="PANTHER" id="PTHR33884:SF3">
    <property type="entry name" value="UPF0410 PROTEIN YMGE"/>
    <property type="match status" value="1"/>
</dbReference>
<keyword evidence="9" id="KW-1185">Reference proteome</keyword>
<evidence type="ECO:0000313" key="8">
    <source>
        <dbReference type="EMBL" id="MBB6179411.1"/>
    </source>
</evidence>
<feature type="transmembrane region" description="Helical" evidence="7">
    <location>
        <begin position="60"/>
        <end position="80"/>
    </location>
</feature>
<keyword evidence="3" id="KW-1003">Cell membrane</keyword>
<evidence type="ECO:0000256" key="6">
    <source>
        <dbReference type="ARBA" id="ARBA00023136"/>
    </source>
</evidence>
<comment type="subcellular location">
    <subcellularLocation>
        <location evidence="1">Cell membrane</location>
        <topology evidence="1">Multi-pass membrane protein</topology>
    </subcellularLocation>
</comment>